<evidence type="ECO:0000313" key="2">
    <source>
        <dbReference type="EMBL" id="KAJ7046988.1"/>
    </source>
</evidence>
<organism evidence="2 3">
    <name type="scientific">Mycena alexandri</name>
    <dbReference type="NCBI Taxonomy" id="1745969"/>
    <lineage>
        <taxon>Eukaryota</taxon>
        <taxon>Fungi</taxon>
        <taxon>Dikarya</taxon>
        <taxon>Basidiomycota</taxon>
        <taxon>Agaricomycotina</taxon>
        <taxon>Agaricomycetes</taxon>
        <taxon>Agaricomycetidae</taxon>
        <taxon>Agaricales</taxon>
        <taxon>Marasmiineae</taxon>
        <taxon>Mycenaceae</taxon>
        <taxon>Mycena</taxon>
    </lineage>
</organism>
<dbReference type="Proteomes" id="UP001218188">
    <property type="component" value="Unassembled WGS sequence"/>
</dbReference>
<name>A0AAD6XC55_9AGAR</name>
<keyword evidence="3" id="KW-1185">Reference proteome</keyword>
<protein>
    <recommendedName>
        <fullName evidence="1">RNase III domain-containing protein</fullName>
    </recommendedName>
</protein>
<proteinExistence type="predicted"/>
<evidence type="ECO:0000259" key="1">
    <source>
        <dbReference type="PROSITE" id="PS50142"/>
    </source>
</evidence>
<feature type="domain" description="RNase III" evidence="1">
    <location>
        <begin position="39"/>
        <end position="127"/>
    </location>
</feature>
<dbReference type="GO" id="GO:0004525">
    <property type="term" value="F:ribonuclease III activity"/>
    <property type="evidence" value="ECO:0007669"/>
    <property type="project" value="InterPro"/>
</dbReference>
<dbReference type="PROSITE" id="PS50142">
    <property type="entry name" value="RNASE_3_2"/>
    <property type="match status" value="1"/>
</dbReference>
<dbReference type="SUPFAM" id="SSF69065">
    <property type="entry name" value="RNase III domain-like"/>
    <property type="match status" value="1"/>
</dbReference>
<reference evidence="2" key="1">
    <citation type="submission" date="2023-03" db="EMBL/GenBank/DDBJ databases">
        <title>Massive genome expansion in bonnet fungi (Mycena s.s.) driven by repeated elements and novel gene families across ecological guilds.</title>
        <authorList>
            <consortium name="Lawrence Berkeley National Laboratory"/>
            <person name="Harder C.B."/>
            <person name="Miyauchi S."/>
            <person name="Viragh M."/>
            <person name="Kuo A."/>
            <person name="Thoen E."/>
            <person name="Andreopoulos B."/>
            <person name="Lu D."/>
            <person name="Skrede I."/>
            <person name="Drula E."/>
            <person name="Henrissat B."/>
            <person name="Morin E."/>
            <person name="Kohler A."/>
            <person name="Barry K."/>
            <person name="LaButti K."/>
            <person name="Morin E."/>
            <person name="Salamov A."/>
            <person name="Lipzen A."/>
            <person name="Mereny Z."/>
            <person name="Hegedus B."/>
            <person name="Baldrian P."/>
            <person name="Stursova M."/>
            <person name="Weitz H."/>
            <person name="Taylor A."/>
            <person name="Grigoriev I.V."/>
            <person name="Nagy L.G."/>
            <person name="Martin F."/>
            <person name="Kauserud H."/>
        </authorList>
    </citation>
    <scope>NUCLEOTIDE SEQUENCE</scope>
    <source>
        <strain evidence="2">CBHHK200</strain>
    </source>
</reference>
<accession>A0AAD6XC55</accession>
<dbReference type="GO" id="GO:0006396">
    <property type="term" value="P:RNA processing"/>
    <property type="evidence" value="ECO:0007669"/>
    <property type="project" value="InterPro"/>
</dbReference>
<dbReference type="EMBL" id="JARJCM010000002">
    <property type="protein sequence ID" value="KAJ7046988.1"/>
    <property type="molecule type" value="Genomic_DNA"/>
</dbReference>
<dbReference type="Gene3D" id="1.10.1520.10">
    <property type="entry name" value="Ribonuclease III domain"/>
    <property type="match status" value="1"/>
</dbReference>
<sequence length="302" mass="34282">MASYSCFTLVQTHLVSVIDGATFHAKLPEMSEESWDSISDANASESRRLEWLGDSAMAGRLSLKVYEMFPEGEVDFYNLLRSYVLSNVTFTHLMQKIGTDVSIMFPEGKMSADVFEMVVGAFFKEKLYEGYEHEFHEWFDDTFEPLITAADAAFRGYKRWEATIPDAPVVPTGGTMPAVPTVPLKKKKKKAKRHEKAVQAVRSYRHLRSIEEKRRAELARLTVTYVPPPPLPQPAPIHAPAPTRYDHLFFSLPPLKFQDHWDSAPLLKLRTSPLSPTSSPAQDDGWYLRPLPEIFMPPTFST</sequence>
<dbReference type="InterPro" id="IPR036389">
    <property type="entry name" value="RNase_III_sf"/>
</dbReference>
<evidence type="ECO:0000313" key="3">
    <source>
        <dbReference type="Proteomes" id="UP001218188"/>
    </source>
</evidence>
<gene>
    <name evidence="2" type="ORF">C8F04DRAFT_1062398</name>
</gene>
<comment type="caution">
    <text evidence="2">The sequence shown here is derived from an EMBL/GenBank/DDBJ whole genome shotgun (WGS) entry which is preliminary data.</text>
</comment>
<dbReference type="InterPro" id="IPR000999">
    <property type="entry name" value="RNase_III_dom"/>
</dbReference>
<dbReference type="AlphaFoldDB" id="A0AAD6XC55"/>